<sequence>MTQLVKAEKEKVGLLASLDESEKMLNKKDDELTMLREEVTRQKATEELLKLKNKKAALTTKVGKEEMSVGTLQGEVVHLNKRIDDLEVEVARLDEESVNFMIRYFDMDKDVVEGVLDVDVEEALKVDEFIQDQVDFTFADISALEEYVLISVSFFLHCVAPMRVGQGGEDSN</sequence>
<feature type="coiled-coil region" evidence="1">
    <location>
        <begin position="18"/>
        <end position="96"/>
    </location>
</feature>
<evidence type="ECO:0000313" key="2">
    <source>
        <dbReference type="EMBL" id="KOM52101.1"/>
    </source>
</evidence>
<dbReference type="EMBL" id="CM003379">
    <property type="protein sequence ID" value="KOM52101.1"/>
    <property type="molecule type" value="Genomic_DNA"/>
</dbReference>
<evidence type="ECO:0000313" key="3">
    <source>
        <dbReference type="Proteomes" id="UP000053144"/>
    </source>
</evidence>
<gene>
    <name evidence="2" type="ORF">LR48_Vigan09g076000</name>
</gene>
<proteinExistence type="predicted"/>
<dbReference type="Proteomes" id="UP000053144">
    <property type="component" value="Chromosome 9"/>
</dbReference>
<evidence type="ECO:0000256" key="1">
    <source>
        <dbReference type="SAM" id="Coils"/>
    </source>
</evidence>
<dbReference type="Gramene" id="KOM52101">
    <property type="protein sequence ID" value="KOM52101"/>
    <property type="gene ID" value="LR48_Vigan09g076000"/>
</dbReference>
<keyword evidence="1" id="KW-0175">Coiled coil</keyword>
<accession>A0A0L9VAK8</accession>
<reference evidence="3" key="1">
    <citation type="journal article" date="2015" name="Proc. Natl. Acad. Sci. U.S.A.">
        <title>Genome sequencing of adzuki bean (Vigna angularis) provides insight into high starch and low fat accumulation and domestication.</title>
        <authorList>
            <person name="Yang K."/>
            <person name="Tian Z."/>
            <person name="Chen C."/>
            <person name="Luo L."/>
            <person name="Zhao B."/>
            <person name="Wang Z."/>
            <person name="Yu L."/>
            <person name="Li Y."/>
            <person name="Sun Y."/>
            <person name="Li W."/>
            <person name="Chen Y."/>
            <person name="Li Y."/>
            <person name="Zhang Y."/>
            <person name="Ai D."/>
            <person name="Zhao J."/>
            <person name="Shang C."/>
            <person name="Ma Y."/>
            <person name="Wu B."/>
            <person name="Wang M."/>
            <person name="Gao L."/>
            <person name="Sun D."/>
            <person name="Zhang P."/>
            <person name="Guo F."/>
            <person name="Wang W."/>
            <person name="Li Y."/>
            <person name="Wang J."/>
            <person name="Varshney R.K."/>
            <person name="Wang J."/>
            <person name="Ling H.Q."/>
            <person name="Wan P."/>
        </authorList>
    </citation>
    <scope>NUCLEOTIDE SEQUENCE</scope>
    <source>
        <strain evidence="3">cv. Jingnong 6</strain>
    </source>
</reference>
<name>A0A0L9VAK8_PHAAN</name>
<dbReference type="AlphaFoldDB" id="A0A0L9VAK8"/>
<protein>
    <submittedName>
        <fullName evidence="2">Uncharacterized protein</fullName>
    </submittedName>
</protein>
<organism evidence="2 3">
    <name type="scientific">Phaseolus angularis</name>
    <name type="common">Azuki bean</name>
    <name type="synonym">Vigna angularis</name>
    <dbReference type="NCBI Taxonomy" id="3914"/>
    <lineage>
        <taxon>Eukaryota</taxon>
        <taxon>Viridiplantae</taxon>
        <taxon>Streptophyta</taxon>
        <taxon>Embryophyta</taxon>
        <taxon>Tracheophyta</taxon>
        <taxon>Spermatophyta</taxon>
        <taxon>Magnoliopsida</taxon>
        <taxon>eudicotyledons</taxon>
        <taxon>Gunneridae</taxon>
        <taxon>Pentapetalae</taxon>
        <taxon>rosids</taxon>
        <taxon>fabids</taxon>
        <taxon>Fabales</taxon>
        <taxon>Fabaceae</taxon>
        <taxon>Papilionoideae</taxon>
        <taxon>50 kb inversion clade</taxon>
        <taxon>NPAAA clade</taxon>
        <taxon>indigoferoid/millettioid clade</taxon>
        <taxon>Phaseoleae</taxon>
        <taxon>Vigna</taxon>
    </lineage>
</organism>